<gene>
    <name evidence="1" type="ORF">PENVA_0015</name>
</gene>
<organism evidence="1">
    <name type="scientific">Klebsiella pneumoniae</name>
    <dbReference type="NCBI Taxonomy" id="573"/>
    <lineage>
        <taxon>Bacteria</taxon>
        <taxon>Pseudomonadati</taxon>
        <taxon>Pseudomonadota</taxon>
        <taxon>Gammaproteobacteria</taxon>
        <taxon>Enterobacterales</taxon>
        <taxon>Enterobacteriaceae</taxon>
        <taxon>Klebsiella/Raoultella group</taxon>
        <taxon>Klebsiella</taxon>
        <taxon>Klebsiella pneumoniae complex</taxon>
    </lineage>
</organism>
<geneLocation type="plasmid" evidence="1">
    <name>pENVA</name>
</geneLocation>
<evidence type="ECO:0000313" key="1">
    <source>
        <dbReference type="EMBL" id="CDM79631.1"/>
    </source>
</evidence>
<dbReference type="RefSeq" id="WP_117077883.1">
    <property type="nucleotide sequence ID" value="NZ_CABHKM010000005.1"/>
</dbReference>
<keyword evidence="1" id="KW-0614">Plasmid</keyword>
<proteinExistence type="predicted"/>
<dbReference type="EMBL" id="HG918041">
    <property type="protein sequence ID" value="CDM79631.1"/>
    <property type="molecule type" value="Genomic_DNA"/>
</dbReference>
<reference evidence="1" key="1">
    <citation type="journal article" date="2014" name="Antimicrob. Agents Chemother.">
        <title>IncH-Type Plasmid Harboring blaCTX-M-15, blaDHA-1, and qnrB4 Genes Recovered from Animal Isolates.</title>
        <authorList>
            <person name="Schluter A."/>
            <person name="Nordmann P."/>
            <person name="Bonnin R.A."/>
            <person name="Millemann Y."/>
            <person name="Eikmeyer F.G."/>
            <person name="Wibberg D."/>
            <person name="Puhler A."/>
            <person name="Poirel L."/>
        </authorList>
    </citation>
    <scope>NUCLEOTIDE SEQUENCE [LARGE SCALE GENOMIC DNA]</scope>
    <source>
        <strain evidence="1">Kp15</strain>
        <plasmid evidence="1">pENVA</plasmid>
    </source>
</reference>
<name>A0A024HVJ4_KLEPN</name>
<accession>A0A024HVJ4</accession>
<sequence length="165" mass="17994">MKFSRFFELITAIWANKINQRRDPEVTIIIQSPGSVGVTPSVEVESIEAGFDWSAGQVLIYPAQPLTTLTPDQVADITTSVRKGQSWHAYEAYKKHKAEIATAATEYSKVAGQRDELLIALEALSAACDTGERDRDGKQSGVVIPDKHAVWAAREAIARVKGGIV</sequence>
<dbReference type="AlphaFoldDB" id="A0A024HVJ4"/>
<protein>
    <submittedName>
        <fullName evidence="1">Uncharacterized protein</fullName>
    </submittedName>
</protein>